<dbReference type="InterPro" id="IPR018170">
    <property type="entry name" value="Aldo/ket_reductase_CS"/>
</dbReference>
<name>A0A2N6T2E0_9CORY</name>
<evidence type="ECO:0000313" key="8">
    <source>
        <dbReference type="EMBL" id="PMC63452.1"/>
    </source>
</evidence>
<keyword evidence="3" id="KW-0560">Oxidoreductase</keyword>
<feature type="active site" description="Proton donor" evidence="4">
    <location>
        <position position="57"/>
    </location>
</feature>
<dbReference type="EMBL" id="PNHF01000001">
    <property type="protein sequence ID" value="PMC63452.1"/>
    <property type="molecule type" value="Genomic_DNA"/>
</dbReference>
<dbReference type="STRING" id="1725.WU86_03370"/>
<dbReference type="RefSeq" id="WP_102211809.1">
    <property type="nucleotide sequence ID" value="NZ_PNHF01000001.1"/>
</dbReference>
<dbReference type="FunFam" id="3.20.20.100:FF:000002">
    <property type="entry name" value="2,5-diketo-D-gluconic acid reductase A"/>
    <property type="match status" value="1"/>
</dbReference>
<dbReference type="PRINTS" id="PR00069">
    <property type="entry name" value="ALDKETRDTASE"/>
</dbReference>
<evidence type="ECO:0000313" key="9">
    <source>
        <dbReference type="Proteomes" id="UP000235363"/>
    </source>
</evidence>
<dbReference type="InterPro" id="IPR036812">
    <property type="entry name" value="NAD(P)_OxRdtase_dom_sf"/>
</dbReference>
<dbReference type="PIRSF" id="PIRSF000097">
    <property type="entry name" value="AKR"/>
    <property type="match status" value="1"/>
</dbReference>
<sequence>MDNDDFAGTIPSLTLNDGNSIPQIGLGTWRMDDDTARRCVRHAIEIGYRHIDTASLYGNEAGVGRGIADAISDGLVDRDELFVTTKVWNDAQAAADTRRSAQESLRKLGLDYVDLLLVHWPCPKQGLFAESYSEIMKLRDEGLTRSAGVANFYSEVLDELPEAPAVNQIELHPGLPQDAQVEDDRRRGVVTQSWAPLGRAKRFGDGPIAQVAAEVGRTPAQVTLRWHLQRGLVAIPKSADEGRMAENLGVLGFELTDAQMAAISSLADPDSRIGGDPRFFGDE</sequence>
<evidence type="ECO:0000256" key="6">
    <source>
        <dbReference type="PIRSR" id="PIRSR000097-3"/>
    </source>
</evidence>
<proteinExistence type="inferred from homology"/>
<dbReference type="Proteomes" id="UP000235363">
    <property type="component" value="Unassembled WGS sequence"/>
</dbReference>
<dbReference type="PROSITE" id="PS00063">
    <property type="entry name" value="ALDOKETO_REDUCTASE_3"/>
    <property type="match status" value="1"/>
</dbReference>
<protein>
    <submittedName>
        <fullName evidence="8">Aldo/keto reductase</fullName>
    </submittedName>
</protein>
<feature type="domain" description="NADP-dependent oxidoreductase" evidence="7">
    <location>
        <begin position="24"/>
        <end position="267"/>
    </location>
</feature>
<feature type="site" description="Lowers pKa of active site Tyr" evidence="6">
    <location>
        <position position="86"/>
    </location>
</feature>
<accession>A0A2N6T2E0</accession>
<dbReference type="PROSITE" id="PS00798">
    <property type="entry name" value="ALDOKETO_REDUCTASE_1"/>
    <property type="match status" value="1"/>
</dbReference>
<evidence type="ECO:0000256" key="3">
    <source>
        <dbReference type="ARBA" id="ARBA00023002"/>
    </source>
</evidence>
<comment type="caution">
    <text evidence="8">The sequence shown here is derived from an EMBL/GenBank/DDBJ whole genome shotgun (WGS) entry which is preliminary data.</text>
</comment>
<evidence type="ECO:0000259" key="7">
    <source>
        <dbReference type="Pfam" id="PF00248"/>
    </source>
</evidence>
<dbReference type="AlphaFoldDB" id="A0A2N6T2E0"/>
<dbReference type="InterPro" id="IPR023210">
    <property type="entry name" value="NADP_OxRdtase_dom"/>
</dbReference>
<dbReference type="Pfam" id="PF00248">
    <property type="entry name" value="Aldo_ket_red"/>
    <property type="match status" value="1"/>
</dbReference>
<reference evidence="8 9" key="1">
    <citation type="submission" date="2017-09" db="EMBL/GenBank/DDBJ databases">
        <title>Bacterial strain isolated from the female urinary microbiota.</title>
        <authorList>
            <person name="Thomas-White K."/>
            <person name="Kumar N."/>
            <person name="Forster S."/>
            <person name="Putonti C."/>
            <person name="Lawley T."/>
            <person name="Wolfe A.J."/>
        </authorList>
    </citation>
    <scope>NUCLEOTIDE SEQUENCE [LARGE SCALE GENOMIC DNA]</scope>
    <source>
        <strain evidence="8 9">UMB0908</strain>
    </source>
</reference>
<dbReference type="InterPro" id="IPR020471">
    <property type="entry name" value="AKR"/>
</dbReference>
<organism evidence="8 9">
    <name type="scientific">Corynebacterium xerosis</name>
    <dbReference type="NCBI Taxonomy" id="1725"/>
    <lineage>
        <taxon>Bacteria</taxon>
        <taxon>Bacillati</taxon>
        <taxon>Actinomycetota</taxon>
        <taxon>Actinomycetes</taxon>
        <taxon>Mycobacteriales</taxon>
        <taxon>Corynebacteriaceae</taxon>
        <taxon>Corynebacterium</taxon>
    </lineage>
</organism>
<dbReference type="PANTHER" id="PTHR43827:SF3">
    <property type="entry name" value="NADP-DEPENDENT OXIDOREDUCTASE DOMAIN-CONTAINING PROTEIN"/>
    <property type="match status" value="1"/>
</dbReference>
<evidence type="ECO:0000256" key="5">
    <source>
        <dbReference type="PIRSR" id="PIRSR000097-2"/>
    </source>
</evidence>
<gene>
    <name evidence="8" type="ORF">CJ204_01120</name>
</gene>
<evidence type="ECO:0000256" key="2">
    <source>
        <dbReference type="ARBA" id="ARBA00022857"/>
    </source>
</evidence>
<feature type="binding site" evidence="5">
    <location>
        <position position="119"/>
    </location>
    <ligand>
        <name>substrate</name>
    </ligand>
</feature>
<dbReference type="SUPFAM" id="SSF51430">
    <property type="entry name" value="NAD(P)-linked oxidoreductase"/>
    <property type="match status" value="1"/>
</dbReference>
<keyword evidence="2" id="KW-0521">NADP</keyword>
<evidence type="ECO:0000256" key="4">
    <source>
        <dbReference type="PIRSR" id="PIRSR000097-1"/>
    </source>
</evidence>
<evidence type="ECO:0000256" key="1">
    <source>
        <dbReference type="ARBA" id="ARBA00007905"/>
    </source>
</evidence>
<dbReference type="CDD" id="cd19071">
    <property type="entry name" value="AKR_AKR1-5-like"/>
    <property type="match status" value="1"/>
</dbReference>
<dbReference type="Gene3D" id="3.20.20.100">
    <property type="entry name" value="NADP-dependent oxidoreductase domain"/>
    <property type="match status" value="1"/>
</dbReference>
<dbReference type="PANTHER" id="PTHR43827">
    <property type="entry name" value="2,5-DIKETO-D-GLUCONIC ACID REDUCTASE"/>
    <property type="match status" value="1"/>
</dbReference>
<comment type="similarity">
    <text evidence="1">Belongs to the aldo/keto reductase family.</text>
</comment>
<dbReference type="GO" id="GO:0016616">
    <property type="term" value="F:oxidoreductase activity, acting on the CH-OH group of donors, NAD or NADP as acceptor"/>
    <property type="evidence" value="ECO:0007669"/>
    <property type="project" value="UniProtKB-ARBA"/>
</dbReference>